<reference evidence="8 9" key="1">
    <citation type="submission" date="2019-12" db="EMBL/GenBank/DDBJ databases">
        <authorList>
            <person name="Feng G."/>
            <person name="Zhu H."/>
        </authorList>
    </citation>
    <scope>NUCLEOTIDE SEQUENCE [LARGE SCALE GENOMIC DNA]</scope>
    <source>
        <strain evidence="8 9">FGD1</strain>
    </source>
</reference>
<dbReference type="Pfam" id="PF00441">
    <property type="entry name" value="Acyl-CoA_dh_1"/>
    <property type="match status" value="1"/>
</dbReference>
<name>A0A7X4K9B7_9SPHN</name>
<dbReference type="Gene3D" id="1.20.140.10">
    <property type="entry name" value="Butyryl-CoA Dehydrogenase, subunit A, domain 3"/>
    <property type="match status" value="1"/>
</dbReference>
<dbReference type="InterPro" id="IPR013786">
    <property type="entry name" value="AcylCoA_DH/ox_N"/>
</dbReference>
<dbReference type="RefSeq" id="WP_160987347.1">
    <property type="nucleotide sequence ID" value="NZ_WVTD01000027.1"/>
</dbReference>
<dbReference type="PANTHER" id="PTHR43884:SF20">
    <property type="entry name" value="ACYL-COA DEHYDROGENASE FADE28"/>
    <property type="match status" value="1"/>
</dbReference>
<comment type="similarity">
    <text evidence="2">Belongs to the acyl-CoA dehydrogenase family.</text>
</comment>
<comment type="cofactor">
    <cofactor evidence="1">
        <name>FAD</name>
        <dbReference type="ChEBI" id="CHEBI:57692"/>
    </cofactor>
</comment>
<evidence type="ECO:0000313" key="9">
    <source>
        <dbReference type="Proteomes" id="UP000465810"/>
    </source>
</evidence>
<evidence type="ECO:0000256" key="3">
    <source>
        <dbReference type="ARBA" id="ARBA00022630"/>
    </source>
</evidence>
<dbReference type="InterPro" id="IPR046373">
    <property type="entry name" value="Acyl-CoA_Oxase/DH_mid-dom_sf"/>
</dbReference>
<evidence type="ECO:0000259" key="7">
    <source>
        <dbReference type="Pfam" id="PF02771"/>
    </source>
</evidence>
<dbReference type="EMBL" id="WVTD01000027">
    <property type="protein sequence ID" value="MYM00076.1"/>
    <property type="molecule type" value="Genomic_DNA"/>
</dbReference>
<keyword evidence="5" id="KW-0560">Oxidoreductase</keyword>
<dbReference type="SUPFAM" id="SSF47203">
    <property type="entry name" value="Acyl-CoA dehydrogenase C-terminal domain-like"/>
    <property type="match status" value="1"/>
</dbReference>
<dbReference type="Pfam" id="PF02771">
    <property type="entry name" value="Acyl-CoA_dh_N"/>
    <property type="match status" value="1"/>
</dbReference>
<feature type="domain" description="Acyl-CoA dehydrogenase/oxidase N-terminal" evidence="7">
    <location>
        <begin position="6"/>
        <end position="118"/>
    </location>
</feature>
<dbReference type="GO" id="GO:0003995">
    <property type="term" value="F:acyl-CoA dehydrogenase activity"/>
    <property type="evidence" value="ECO:0007669"/>
    <property type="project" value="TreeGrafter"/>
</dbReference>
<dbReference type="InterPro" id="IPR037069">
    <property type="entry name" value="AcylCoA_DH/ox_N_sf"/>
</dbReference>
<accession>A0A7X4K9B7</accession>
<comment type="caution">
    <text evidence="8">The sequence shown here is derived from an EMBL/GenBank/DDBJ whole genome shotgun (WGS) entry which is preliminary data.</text>
</comment>
<evidence type="ECO:0000256" key="2">
    <source>
        <dbReference type="ARBA" id="ARBA00009347"/>
    </source>
</evidence>
<gene>
    <name evidence="8" type="ORF">GR702_20160</name>
</gene>
<evidence type="ECO:0000256" key="1">
    <source>
        <dbReference type="ARBA" id="ARBA00001974"/>
    </source>
</evidence>
<dbReference type="Gene3D" id="1.10.540.10">
    <property type="entry name" value="Acyl-CoA dehydrogenase/oxidase, N-terminal domain"/>
    <property type="match status" value="1"/>
</dbReference>
<proteinExistence type="inferred from homology"/>
<dbReference type="AlphaFoldDB" id="A0A7X4K9B7"/>
<keyword evidence="4" id="KW-0274">FAD</keyword>
<evidence type="ECO:0000256" key="5">
    <source>
        <dbReference type="ARBA" id="ARBA00023002"/>
    </source>
</evidence>
<dbReference type="InterPro" id="IPR036250">
    <property type="entry name" value="AcylCo_DH-like_C"/>
</dbReference>
<dbReference type="InterPro" id="IPR009100">
    <property type="entry name" value="AcylCoA_DH/oxidase_NM_dom_sf"/>
</dbReference>
<evidence type="ECO:0000313" key="8">
    <source>
        <dbReference type="EMBL" id="MYM00076.1"/>
    </source>
</evidence>
<dbReference type="SUPFAM" id="SSF56645">
    <property type="entry name" value="Acyl-CoA dehydrogenase NM domain-like"/>
    <property type="match status" value="1"/>
</dbReference>
<organism evidence="8 9">
    <name type="scientific">Novosphingobium silvae</name>
    <dbReference type="NCBI Taxonomy" id="2692619"/>
    <lineage>
        <taxon>Bacteria</taxon>
        <taxon>Pseudomonadati</taxon>
        <taxon>Pseudomonadota</taxon>
        <taxon>Alphaproteobacteria</taxon>
        <taxon>Sphingomonadales</taxon>
        <taxon>Sphingomonadaceae</taxon>
        <taxon>Novosphingobium</taxon>
    </lineage>
</organism>
<dbReference type="Proteomes" id="UP000465810">
    <property type="component" value="Unassembled WGS sequence"/>
</dbReference>
<protein>
    <submittedName>
        <fullName evidence="8">Acyl-CoA dehydrogenase</fullName>
    </submittedName>
</protein>
<dbReference type="CDD" id="cd00567">
    <property type="entry name" value="ACAD"/>
    <property type="match status" value="1"/>
</dbReference>
<evidence type="ECO:0000256" key="4">
    <source>
        <dbReference type="ARBA" id="ARBA00022827"/>
    </source>
</evidence>
<keyword evidence="9" id="KW-1185">Reference proteome</keyword>
<dbReference type="InterPro" id="IPR009075">
    <property type="entry name" value="AcylCo_DH/oxidase_C"/>
</dbReference>
<dbReference type="GO" id="GO:0050660">
    <property type="term" value="F:flavin adenine dinucleotide binding"/>
    <property type="evidence" value="ECO:0007669"/>
    <property type="project" value="InterPro"/>
</dbReference>
<dbReference type="PANTHER" id="PTHR43884">
    <property type="entry name" value="ACYL-COA DEHYDROGENASE"/>
    <property type="match status" value="1"/>
</dbReference>
<dbReference type="Gene3D" id="2.40.110.10">
    <property type="entry name" value="Butyryl-CoA Dehydrogenase, subunit A, domain 2"/>
    <property type="match status" value="1"/>
</dbReference>
<evidence type="ECO:0000259" key="6">
    <source>
        <dbReference type="Pfam" id="PF00441"/>
    </source>
</evidence>
<keyword evidence="3" id="KW-0285">Flavoprotein</keyword>
<sequence length="373" mass="39569">MNFDLSEDEEMLKALTERFVSDHYDHDSRRAFLAEPGGFSSTNWQLLGELGLIAAPFAEEQGGLGLDATGIATVFEALGRGLVVEPLAEAVMMAGRLFAATAPEPLQARWLDALLTGEKRLALAHAEAQARGGPVWVEARAVQDGDGWRLSGTKPYCASGSGADGYVVSARLSGAPQDEAGVGLFLVPAGARGLFTTDWTMADGSVATSLELDRVPVPADHRLTDDGIAAISEVSHLAALARSAEALGIMERLFADTIDYLRTRDQFGAAIGSFQAVQHRMVAQYAVIEQSRALLNLALVSWGSEDFAKAVLGARAFIAGASVELGHEMIQFHGGMGVTDELAIGGGHKRLLVLSRWPEGPQAALDRYAGLLN</sequence>
<feature type="domain" description="Acyl-CoA dehydrogenase/oxidase C-terminal" evidence="6">
    <location>
        <begin position="226"/>
        <end position="354"/>
    </location>
</feature>